<reference evidence="3" key="1">
    <citation type="journal article" date="2019" name="Int. J. Syst. Evol. Microbiol.">
        <title>The Global Catalogue of Microorganisms (GCM) 10K type strain sequencing project: providing services to taxonomists for standard genome sequencing and annotation.</title>
        <authorList>
            <consortium name="The Broad Institute Genomics Platform"/>
            <consortium name="The Broad Institute Genome Sequencing Center for Infectious Disease"/>
            <person name="Wu L."/>
            <person name="Ma J."/>
        </authorList>
    </citation>
    <scope>NUCLEOTIDE SEQUENCE [LARGE SCALE GENOMIC DNA]</scope>
    <source>
        <strain evidence="3">JCM 17442</strain>
    </source>
</reference>
<dbReference type="InterPro" id="IPR050177">
    <property type="entry name" value="Lipid_A_modif_metabolic_enz"/>
</dbReference>
<dbReference type="Gene3D" id="3.40.50.720">
    <property type="entry name" value="NAD(P)-binding Rossmann-like Domain"/>
    <property type="match status" value="1"/>
</dbReference>
<name>A0ABP8E2R0_9MICO</name>
<dbReference type="PANTHER" id="PTHR43245">
    <property type="entry name" value="BIFUNCTIONAL POLYMYXIN RESISTANCE PROTEIN ARNA"/>
    <property type="match status" value="1"/>
</dbReference>
<accession>A0ABP8E2R0</accession>
<comment type="caution">
    <text evidence="2">The sequence shown here is derived from an EMBL/GenBank/DDBJ whole genome shotgun (WGS) entry which is preliminary data.</text>
</comment>
<keyword evidence="3" id="KW-1185">Reference proteome</keyword>
<dbReference type="EMBL" id="BAABAU010000001">
    <property type="protein sequence ID" value="GAA4266513.1"/>
    <property type="molecule type" value="Genomic_DNA"/>
</dbReference>
<dbReference type="Proteomes" id="UP001501594">
    <property type="component" value="Unassembled WGS sequence"/>
</dbReference>
<dbReference type="PROSITE" id="PS51257">
    <property type="entry name" value="PROKAR_LIPOPROTEIN"/>
    <property type="match status" value="1"/>
</dbReference>
<proteinExistence type="predicted"/>
<dbReference type="Pfam" id="PF01370">
    <property type="entry name" value="Epimerase"/>
    <property type="match status" value="1"/>
</dbReference>
<protein>
    <submittedName>
        <fullName evidence="2">SDR family oxidoreductase</fullName>
    </submittedName>
</protein>
<dbReference type="RefSeq" id="WP_344795792.1">
    <property type="nucleotide sequence ID" value="NZ_BAABAU010000001.1"/>
</dbReference>
<evidence type="ECO:0000259" key="1">
    <source>
        <dbReference type="Pfam" id="PF01370"/>
    </source>
</evidence>
<feature type="domain" description="NAD-dependent epimerase/dehydratase" evidence="1">
    <location>
        <begin position="6"/>
        <end position="220"/>
    </location>
</feature>
<organism evidence="2 3">
    <name type="scientific">Frondihabitans peucedani</name>
    <dbReference type="NCBI Taxonomy" id="598626"/>
    <lineage>
        <taxon>Bacteria</taxon>
        <taxon>Bacillati</taxon>
        <taxon>Actinomycetota</taxon>
        <taxon>Actinomycetes</taxon>
        <taxon>Micrococcales</taxon>
        <taxon>Microbacteriaceae</taxon>
        <taxon>Frondihabitans</taxon>
    </lineage>
</organism>
<evidence type="ECO:0000313" key="3">
    <source>
        <dbReference type="Proteomes" id="UP001501594"/>
    </source>
</evidence>
<dbReference type="InterPro" id="IPR001509">
    <property type="entry name" value="Epimerase_deHydtase"/>
</dbReference>
<dbReference type="SUPFAM" id="SSF51735">
    <property type="entry name" value="NAD(P)-binding Rossmann-fold domains"/>
    <property type="match status" value="1"/>
</dbReference>
<evidence type="ECO:0000313" key="2">
    <source>
        <dbReference type="EMBL" id="GAA4266513.1"/>
    </source>
</evidence>
<dbReference type="InterPro" id="IPR036291">
    <property type="entry name" value="NAD(P)-bd_dom_sf"/>
</dbReference>
<sequence>MTTKSVLVIGGTGQISAACVREASARGLSVAVLNRGSTSHRVLPDGVETITADVRDEDATRRALAGRRFDSVADFLTFTPVQAEAAVRLFGTISAQYVFISSASAYQKPPQRLPIGEATPLFNPYSQYARDKIASERLLRHAHGAGRISVTCVRPSTTYDRTRVPLLGGWTVIDRLRRGLPIVLHGDGTSPWAITHSDDFARAFVGLLGSGEAVGEAFNIMSPELLTWNTIALDLADAAGVEVPHIVHRTTSDLVEAAPEWDASLRGDRSHPAIFDTSKIRAVVPDWEPRIPFAEGARQIVRWHDQDAERRTVDPRIDALYDRLIATAPRAEATQSA</sequence>
<gene>
    <name evidence="2" type="ORF">GCM10022256_21250</name>
</gene>